<sequence>MSFVSIGVYCINWQGEIFILKQETLAIYKRTVDVIVYAHSKENALGFTLLFMVCITSPPVTGISIAEENKTDNFVTCNQCQIAYATK</sequence>
<dbReference type="RefSeq" id="WP_131049490.1">
    <property type="nucleotide sequence ID" value="NZ_CP112887.1"/>
</dbReference>
<dbReference type="EMBL" id="CP112887">
    <property type="protein sequence ID" value="WBW60768.1"/>
    <property type="molecule type" value="Genomic_DNA"/>
</dbReference>
<protein>
    <submittedName>
        <fullName evidence="1">Uncharacterized protein</fullName>
    </submittedName>
</protein>
<proteinExistence type="predicted"/>
<evidence type="ECO:0000313" key="2">
    <source>
        <dbReference type="Proteomes" id="UP001210130"/>
    </source>
</evidence>
<name>A0AAJ5QRN3_9ENTR</name>
<reference evidence="1 2" key="1">
    <citation type="journal article" date="2023" name="Microbiol. Resour. Announc.">
        <title>Complete Genome Sequence of the First Colistin-Resistant Raoultella electrica Strain.</title>
        <authorList>
            <person name="Aldeia C."/>
            <person name="Campos-Madueno E.I."/>
            <person name="Sendi P."/>
            <person name="Endimiani A."/>
        </authorList>
    </citation>
    <scope>NUCLEOTIDE SEQUENCE [LARGE SCALE GENOMIC DNA]</scope>
    <source>
        <strain evidence="1 2">S2-IND-01-C</strain>
    </source>
</reference>
<evidence type="ECO:0000313" key="1">
    <source>
        <dbReference type="EMBL" id="WBW60768.1"/>
    </source>
</evidence>
<organism evidence="1 2">
    <name type="scientific">Klebsiella electrica</name>
    <dbReference type="NCBI Taxonomy" id="1259973"/>
    <lineage>
        <taxon>Bacteria</taxon>
        <taxon>Pseudomonadati</taxon>
        <taxon>Pseudomonadota</taxon>
        <taxon>Gammaproteobacteria</taxon>
        <taxon>Enterobacterales</taxon>
        <taxon>Enterobacteriaceae</taxon>
        <taxon>Klebsiella/Raoultella group</taxon>
        <taxon>Klebsiella</taxon>
    </lineage>
</organism>
<dbReference type="Proteomes" id="UP001210130">
    <property type="component" value="Chromosome"/>
</dbReference>
<accession>A0AAJ5QRN3</accession>
<gene>
    <name evidence="1" type="ORF">OR613_22725</name>
</gene>
<keyword evidence="2" id="KW-1185">Reference proteome</keyword>
<dbReference type="AlphaFoldDB" id="A0AAJ5QRN3"/>